<dbReference type="GO" id="GO:0003677">
    <property type="term" value="F:DNA binding"/>
    <property type="evidence" value="ECO:0007669"/>
    <property type="project" value="InterPro"/>
</dbReference>
<dbReference type="PANTHER" id="PTHR30514">
    <property type="entry name" value="GLUCOKINASE"/>
    <property type="match status" value="1"/>
</dbReference>
<name>A0A9D1XQ18_9FIRM</name>
<dbReference type="InterPro" id="IPR047640">
    <property type="entry name" value="RpiR-like"/>
</dbReference>
<comment type="caution">
    <text evidence="2">The sequence shown here is derived from an EMBL/GenBank/DDBJ whole genome shotgun (WGS) entry which is preliminary data.</text>
</comment>
<proteinExistence type="predicted"/>
<dbReference type="Proteomes" id="UP000886724">
    <property type="component" value="Unassembled WGS sequence"/>
</dbReference>
<dbReference type="GO" id="GO:0097367">
    <property type="term" value="F:carbohydrate derivative binding"/>
    <property type="evidence" value="ECO:0007669"/>
    <property type="project" value="InterPro"/>
</dbReference>
<dbReference type="PROSITE" id="PS51071">
    <property type="entry name" value="HTH_RPIR"/>
    <property type="match status" value="1"/>
</dbReference>
<sequence>MYTIERLQNLAEYLDVDSVDRILAEYFLSNLKKMSHLTLKKCIQDTGVSKASIHRFYSRGGFNNFKALTDVLTRELAIDNVVEFNSDDIKLDVDNGQLNYLCNSLMNANQVMFYGKQEEVNCFDCLKYVLIKSGIKVSSLNLWNMEMIYNRIDRLNENDVLIVIDSSMKVQNMFEMSMNRSYLLNFERLKNAKFKCFYLGNSNCDEYFGFKNIKLKEENPLLINLLVFEIIKRIKKKGY</sequence>
<gene>
    <name evidence="2" type="ORF">H9980_08130</name>
</gene>
<protein>
    <recommendedName>
        <fullName evidence="1">HTH rpiR-type domain-containing protein</fullName>
    </recommendedName>
</protein>
<dbReference type="PANTHER" id="PTHR30514:SF1">
    <property type="entry name" value="HTH-TYPE TRANSCRIPTIONAL REGULATOR HEXR-RELATED"/>
    <property type="match status" value="1"/>
</dbReference>
<organism evidence="2 3">
    <name type="scientific">Candidatus Erysipelatoclostridium merdavium</name>
    <dbReference type="NCBI Taxonomy" id="2838566"/>
    <lineage>
        <taxon>Bacteria</taxon>
        <taxon>Bacillati</taxon>
        <taxon>Bacillota</taxon>
        <taxon>Erysipelotrichia</taxon>
        <taxon>Erysipelotrichales</taxon>
        <taxon>Erysipelotrichales incertae sedis</taxon>
    </lineage>
</organism>
<dbReference type="AlphaFoldDB" id="A0A9D1XQ18"/>
<reference evidence="2" key="2">
    <citation type="submission" date="2021-04" db="EMBL/GenBank/DDBJ databases">
        <authorList>
            <person name="Gilroy R."/>
        </authorList>
    </citation>
    <scope>NUCLEOTIDE SEQUENCE</scope>
    <source>
        <strain evidence="2">ChiGjej1B1-14440</strain>
    </source>
</reference>
<dbReference type="Gene3D" id="1.10.10.10">
    <property type="entry name" value="Winged helix-like DNA-binding domain superfamily/Winged helix DNA-binding domain"/>
    <property type="match status" value="1"/>
</dbReference>
<dbReference type="InterPro" id="IPR009057">
    <property type="entry name" value="Homeodomain-like_sf"/>
</dbReference>
<evidence type="ECO:0000313" key="2">
    <source>
        <dbReference type="EMBL" id="HIX81920.1"/>
    </source>
</evidence>
<reference evidence="2" key="1">
    <citation type="journal article" date="2021" name="PeerJ">
        <title>Extensive microbial diversity within the chicken gut microbiome revealed by metagenomics and culture.</title>
        <authorList>
            <person name="Gilroy R."/>
            <person name="Ravi A."/>
            <person name="Getino M."/>
            <person name="Pursley I."/>
            <person name="Horton D.L."/>
            <person name="Alikhan N.F."/>
            <person name="Baker D."/>
            <person name="Gharbi K."/>
            <person name="Hall N."/>
            <person name="Watson M."/>
            <person name="Adriaenssens E.M."/>
            <person name="Foster-Nyarko E."/>
            <person name="Jarju S."/>
            <person name="Secka A."/>
            <person name="Antonio M."/>
            <person name="Oren A."/>
            <person name="Chaudhuri R.R."/>
            <person name="La Ragione R."/>
            <person name="Hildebrand F."/>
            <person name="Pallen M.J."/>
        </authorList>
    </citation>
    <scope>NUCLEOTIDE SEQUENCE</scope>
    <source>
        <strain evidence="2">ChiGjej1B1-14440</strain>
    </source>
</reference>
<evidence type="ECO:0000259" key="1">
    <source>
        <dbReference type="PROSITE" id="PS51071"/>
    </source>
</evidence>
<accession>A0A9D1XQ18</accession>
<feature type="domain" description="HTH rpiR-type" evidence="1">
    <location>
        <begin position="3"/>
        <end position="79"/>
    </location>
</feature>
<dbReference type="InterPro" id="IPR036388">
    <property type="entry name" value="WH-like_DNA-bd_sf"/>
</dbReference>
<dbReference type="EMBL" id="DXET01000177">
    <property type="protein sequence ID" value="HIX81920.1"/>
    <property type="molecule type" value="Genomic_DNA"/>
</dbReference>
<dbReference type="GO" id="GO:0003700">
    <property type="term" value="F:DNA-binding transcription factor activity"/>
    <property type="evidence" value="ECO:0007669"/>
    <property type="project" value="InterPro"/>
</dbReference>
<dbReference type="InterPro" id="IPR000281">
    <property type="entry name" value="HTH_RpiR"/>
</dbReference>
<dbReference type="SUPFAM" id="SSF46689">
    <property type="entry name" value="Homeodomain-like"/>
    <property type="match status" value="1"/>
</dbReference>
<evidence type="ECO:0000313" key="3">
    <source>
        <dbReference type="Proteomes" id="UP000886724"/>
    </source>
</evidence>